<reference evidence="11" key="2">
    <citation type="submission" date="2020-05" db="UniProtKB">
        <authorList>
            <consortium name="EnsemblMetazoa"/>
        </authorList>
    </citation>
    <scope>IDENTIFICATION</scope>
    <source>
        <strain evidence="11">WRAIR2</strain>
    </source>
</reference>
<dbReference type="EnsemblMetazoa" id="ADIR004533-RA">
    <property type="protein sequence ID" value="ADIR004533-PA"/>
    <property type="gene ID" value="ADIR004533"/>
</dbReference>
<name>A0A182NA57_9DIPT</name>
<keyword evidence="5" id="KW-0560">Oxidoreductase</keyword>
<keyword evidence="9" id="KW-0175">Coiled coil</keyword>
<dbReference type="Pfam" id="PF00067">
    <property type="entry name" value="p450"/>
    <property type="match status" value="1"/>
</dbReference>
<dbReference type="GO" id="GO:0020037">
    <property type="term" value="F:heme binding"/>
    <property type="evidence" value="ECO:0007669"/>
    <property type="project" value="InterPro"/>
</dbReference>
<dbReference type="GO" id="GO:0004497">
    <property type="term" value="F:monooxygenase activity"/>
    <property type="evidence" value="ECO:0007669"/>
    <property type="project" value="UniProtKB-KW"/>
</dbReference>
<evidence type="ECO:0000256" key="1">
    <source>
        <dbReference type="ARBA" id="ARBA00001971"/>
    </source>
</evidence>
<keyword evidence="3 8" id="KW-0349">Heme</keyword>
<evidence type="ECO:0000256" key="2">
    <source>
        <dbReference type="ARBA" id="ARBA00010617"/>
    </source>
</evidence>
<evidence type="ECO:0000256" key="5">
    <source>
        <dbReference type="ARBA" id="ARBA00023002"/>
    </source>
</evidence>
<dbReference type="PRINTS" id="PR00385">
    <property type="entry name" value="P450"/>
</dbReference>
<feature type="coiled-coil region" evidence="9">
    <location>
        <begin position="65"/>
        <end position="113"/>
    </location>
</feature>
<comment type="similarity">
    <text evidence="2">Belongs to the cytochrome P450 family.</text>
</comment>
<dbReference type="STRING" id="7168.A0A182NA57"/>
<evidence type="ECO:0000256" key="3">
    <source>
        <dbReference type="ARBA" id="ARBA00022617"/>
    </source>
</evidence>
<keyword evidence="4 8" id="KW-0479">Metal-binding</keyword>
<evidence type="ECO:0000256" key="7">
    <source>
        <dbReference type="ARBA" id="ARBA00023033"/>
    </source>
</evidence>
<dbReference type="GO" id="GO:0016705">
    <property type="term" value="F:oxidoreductase activity, acting on paired donors, with incorporation or reduction of molecular oxygen"/>
    <property type="evidence" value="ECO:0007669"/>
    <property type="project" value="InterPro"/>
</dbReference>
<dbReference type="InterPro" id="IPR008936">
    <property type="entry name" value="Rho_GTPase_activation_prot"/>
</dbReference>
<sequence>MDSYLGLAQSKVKPRSVVDAFSNRTATIKKRPARPAGYPTSSRPISTSSIAIDTSAQFRYLQEQHELLLEKYKNLQDSHSALQEEHGKVKAENERLQCAYDELQETYNNVTAKNFNAGRFLVYLKLKRRTDKETLEKRNIIKNEACFNTYLQDVVMLEHPRLPKVIHECITALESNDKFMKSPGLYRVSGDHNTIQNLRYDINANNYKRLRKQKSPHEVCGILKLFLRELKDPLISLETCAKYLPDVMDMSVGPVEIFDQLIAFGNTYGKVYKLDFFYDYTIVFSSPEAAEVVFMSIAIINNTGINCPHFFQAILKSTCFSRKSEDYDKVAEWIGDGLLISRGSKHTLRRKAIAHCFNSMSYFVPAFNRRAEALSEKLALRVDRSPEAINIFPELKLHTLGVLCETAMGVEMEGEQQDTQRQARYTQIVEELSSILYWRMFNVFVNFDTLFWLTWTSRRFEELVQMSRNFTHDLIDRGRKKNLLAAQTRAWEDDQEELPYRRRTYALLDQLLETRIEDRPLTDEDIREEVDTFTFAGHDTTASALTFLLYNVARHPDVQEKLYEEIIESIGVECECMKTATLQPESCAECVNTLNQLSYMTMVIQESLRLFPPVPIIARRADCNTTVDAVRIKQGTTVAIDIFSMHRNPEYFPEPLRFNPSRFERSDLDTPSHHRYAYIPFSAGSCNCIGQKFAMYELKSTLVKLIQRFHVRLTKQDYVPPT</sequence>
<dbReference type="Gene3D" id="1.10.630.10">
    <property type="entry name" value="Cytochrome P450"/>
    <property type="match status" value="1"/>
</dbReference>
<dbReference type="GO" id="GO:0005506">
    <property type="term" value="F:iron ion binding"/>
    <property type="evidence" value="ECO:0007669"/>
    <property type="project" value="InterPro"/>
</dbReference>
<evidence type="ECO:0000256" key="4">
    <source>
        <dbReference type="ARBA" id="ARBA00022723"/>
    </source>
</evidence>
<dbReference type="SMART" id="SM00324">
    <property type="entry name" value="RhoGAP"/>
    <property type="match status" value="1"/>
</dbReference>
<keyword evidence="7" id="KW-0503">Monooxygenase</keyword>
<feature type="binding site" description="axial binding residue" evidence="8">
    <location>
        <position position="688"/>
    </location>
    <ligand>
        <name>heme</name>
        <dbReference type="ChEBI" id="CHEBI:30413"/>
    </ligand>
    <ligandPart>
        <name>Fe</name>
        <dbReference type="ChEBI" id="CHEBI:18248"/>
    </ligandPart>
</feature>
<evidence type="ECO:0000256" key="6">
    <source>
        <dbReference type="ARBA" id="ARBA00023004"/>
    </source>
</evidence>
<comment type="cofactor">
    <cofactor evidence="1 8">
        <name>heme</name>
        <dbReference type="ChEBI" id="CHEBI:30413"/>
    </cofactor>
</comment>
<dbReference type="SUPFAM" id="SSF48350">
    <property type="entry name" value="GTPase activation domain, GAP"/>
    <property type="match status" value="1"/>
</dbReference>
<dbReference type="Pfam" id="PF00620">
    <property type="entry name" value="RhoGAP"/>
    <property type="match status" value="1"/>
</dbReference>
<dbReference type="InterPro" id="IPR000198">
    <property type="entry name" value="RhoGAP_dom"/>
</dbReference>
<dbReference type="PRINTS" id="PR00463">
    <property type="entry name" value="EP450I"/>
</dbReference>
<accession>A0A182NA57</accession>
<dbReference type="Proteomes" id="UP000075884">
    <property type="component" value="Unassembled WGS sequence"/>
</dbReference>
<evidence type="ECO:0000313" key="12">
    <source>
        <dbReference type="Proteomes" id="UP000075884"/>
    </source>
</evidence>
<dbReference type="SUPFAM" id="SSF48264">
    <property type="entry name" value="Cytochrome P450"/>
    <property type="match status" value="1"/>
</dbReference>
<protein>
    <recommendedName>
        <fullName evidence="10">Rho-GAP domain-containing protein</fullName>
    </recommendedName>
</protein>
<dbReference type="Gene3D" id="1.10.555.10">
    <property type="entry name" value="Rho GTPase activation protein"/>
    <property type="match status" value="1"/>
</dbReference>
<dbReference type="PANTHER" id="PTHR24291">
    <property type="entry name" value="CYTOCHROME P450 FAMILY 4"/>
    <property type="match status" value="1"/>
</dbReference>
<reference evidence="12" key="1">
    <citation type="submission" date="2013-03" db="EMBL/GenBank/DDBJ databases">
        <title>The Genome Sequence of Anopheles dirus WRAIR2.</title>
        <authorList>
            <consortium name="The Broad Institute Genomics Platform"/>
            <person name="Neafsey D.E."/>
            <person name="Walton C."/>
            <person name="Walker B."/>
            <person name="Young S.K."/>
            <person name="Zeng Q."/>
            <person name="Gargeya S."/>
            <person name="Fitzgerald M."/>
            <person name="Haas B."/>
            <person name="Abouelleil A."/>
            <person name="Allen A.W."/>
            <person name="Alvarado L."/>
            <person name="Arachchi H.M."/>
            <person name="Berlin A.M."/>
            <person name="Chapman S.B."/>
            <person name="Gainer-Dewar J."/>
            <person name="Goldberg J."/>
            <person name="Griggs A."/>
            <person name="Gujja S."/>
            <person name="Hansen M."/>
            <person name="Howarth C."/>
            <person name="Imamovic A."/>
            <person name="Ireland A."/>
            <person name="Larimer J."/>
            <person name="McCowan C."/>
            <person name="Murphy C."/>
            <person name="Pearson M."/>
            <person name="Poon T.W."/>
            <person name="Priest M."/>
            <person name="Roberts A."/>
            <person name="Saif S."/>
            <person name="Shea T."/>
            <person name="Sisk P."/>
            <person name="Sykes S."/>
            <person name="Wortman J."/>
            <person name="Nusbaum C."/>
            <person name="Birren B."/>
        </authorList>
    </citation>
    <scope>NUCLEOTIDE SEQUENCE [LARGE SCALE GENOMIC DNA]</scope>
    <source>
        <strain evidence="12">WRAIR2</strain>
    </source>
</reference>
<evidence type="ECO:0000256" key="9">
    <source>
        <dbReference type="SAM" id="Coils"/>
    </source>
</evidence>
<dbReference type="CDD" id="cd00159">
    <property type="entry name" value="RhoGAP"/>
    <property type="match status" value="1"/>
</dbReference>
<feature type="domain" description="Rho-GAP" evidence="10">
    <location>
        <begin position="149"/>
        <end position="437"/>
    </location>
</feature>
<dbReference type="InterPro" id="IPR002401">
    <property type="entry name" value="Cyt_P450_E_grp-I"/>
</dbReference>
<dbReference type="InterPro" id="IPR036396">
    <property type="entry name" value="Cyt_P450_sf"/>
</dbReference>
<organism evidence="11 12">
    <name type="scientific">Anopheles dirus</name>
    <dbReference type="NCBI Taxonomy" id="7168"/>
    <lineage>
        <taxon>Eukaryota</taxon>
        <taxon>Metazoa</taxon>
        <taxon>Ecdysozoa</taxon>
        <taxon>Arthropoda</taxon>
        <taxon>Hexapoda</taxon>
        <taxon>Insecta</taxon>
        <taxon>Pterygota</taxon>
        <taxon>Neoptera</taxon>
        <taxon>Endopterygota</taxon>
        <taxon>Diptera</taxon>
        <taxon>Nematocera</taxon>
        <taxon>Culicoidea</taxon>
        <taxon>Culicidae</taxon>
        <taxon>Anophelinae</taxon>
        <taxon>Anopheles</taxon>
    </lineage>
</organism>
<dbReference type="GO" id="GO:0007165">
    <property type="term" value="P:signal transduction"/>
    <property type="evidence" value="ECO:0007669"/>
    <property type="project" value="InterPro"/>
</dbReference>
<dbReference type="InterPro" id="IPR001128">
    <property type="entry name" value="Cyt_P450"/>
</dbReference>
<proteinExistence type="inferred from homology"/>
<evidence type="ECO:0000259" key="10">
    <source>
        <dbReference type="PROSITE" id="PS50238"/>
    </source>
</evidence>
<evidence type="ECO:0000313" key="11">
    <source>
        <dbReference type="EnsemblMetazoa" id="ADIR004533-PA"/>
    </source>
</evidence>
<keyword evidence="12" id="KW-1185">Reference proteome</keyword>
<dbReference type="VEuPathDB" id="VectorBase:ADIR004533"/>
<dbReference type="AlphaFoldDB" id="A0A182NA57"/>
<dbReference type="InterPro" id="IPR050196">
    <property type="entry name" value="Cytochrome_P450_Monoox"/>
</dbReference>
<dbReference type="PANTHER" id="PTHR24291:SF187">
    <property type="entry name" value="CYTOCHROME P450 4AE1-RELATED"/>
    <property type="match status" value="1"/>
</dbReference>
<evidence type="ECO:0000256" key="8">
    <source>
        <dbReference type="PIRSR" id="PIRSR602401-1"/>
    </source>
</evidence>
<keyword evidence="6 8" id="KW-0408">Iron</keyword>
<dbReference type="PROSITE" id="PS50238">
    <property type="entry name" value="RHOGAP"/>
    <property type="match status" value="1"/>
</dbReference>